<accession>A0A5S3PSC1</accession>
<comment type="caution">
    <text evidence="2">The sequence shown here is derived from an EMBL/GenBank/DDBJ whole genome shotgun (WGS) entry which is preliminary data.</text>
</comment>
<evidence type="ECO:0000256" key="1">
    <source>
        <dbReference type="SAM" id="Phobius"/>
    </source>
</evidence>
<dbReference type="EMBL" id="VATY01000001">
    <property type="protein sequence ID" value="TMM57906.1"/>
    <property type="molecule type" value="Genomic_DNA"/>
</dbReference>
<dbReference type="OrthoDB" id="669022at2"/>
<keyword evidence="1" id="KW-0472">Membrane</keyword>
<keyword evidence="1" id="KW-0812">Transmembrane</keyword>
<dbReference type="AlphaFoldDB" id="A0A5S3PSC1"/>
<reference evidence="2 3" key="1">
    <citation type="submission" date="2019-05" db="EMBL/GenBank/DDBJ databases">
        <authorList>
            <person name="Zhang J.-Y."/>
            <person name="Feg X."/>
            <person name="Du Z.-J."/>
        </authorList>
    </citation>
    <scope>NUCLEOTIDE SEQUENCE [LARGE SCALE GENOMIC DNA]</scope>
    <source>
        <strain evidence="2 3">RZ26</strain>
    </source>
</reference>
<gene>
    <name evidence="2" type="ORF">FEE95_00285</name>
</gene>
<evidence type="ECO:0000313" key="2">
    <source>
        <dbReference type="EMBL" id="TMM57906.1"/>
    </source>
</evidence>
<keyword evidence="3" id="KW-1185">Reference proteome</keyword>
<proteinExistence type="predicted"/>
<sequence>MGWKSSIILVNTDIEVNEIELLERLGFNKIKATEKESFEVAIHPNDNQVYIGRYKGNLIICTQELPLTFLEETISKGEKELASYFPNTEICSLVLHSVVNLWGYAISKNGHKMRVRAGSSEDGTFAEYGEPLEEELELLSKSKIDENGNRVYQLDDFPNEVFEEDQVGENFVFNISKRYFGERLDAADDLLFETELNGYSVNTSSLSRRENTNQERKPNKWVIYLLIAAAIIIFRILRKTFFSD</sequence>
<feature type="transmembrane region" description="Helical" evidence="1">
    <location>
        <begin position="221"/>
        <end position="237"/>
    </location>
</feature>
<keyword evidence="1" id="KW-1133">Transmembrane helix</keyword>
<dbReference type="InterPro" id="IPR053847">
    <property type="entry name" value="DUF6928"/>
</dbReference>
<dbReference type="Proteomes" id="UP000310314">
    <property type="component" value="Unassembled WGS sequence"/>
</dbReference>
<dbReference type="RefSeq" id="WP_138655838.1">
    <property type="nucleotide sequence ID" value="NZ_VATY01000001.1"/>
</dbReference>
<organism evidence="2 3">
    <name type="scientific">Maribacter algarum</name>
    <name type="common">ex Zhang et al. 2020</name>
    <dbReference type="NCBI Taxonomy" id="2578118"/>
    <lineage>
        <taxon>Bacteria</taxon>
        <taxon>Pseudomonadati</taxon>
        <taxon>Bacteroidota</taxon>
        <taxon>Flavobacteriia</taxon>
        <taxon>Flavobacteriales</taxon>
        <taxon>Flavobacteriaceae</taxon>
        <taxon>Maribacter</taxon>
    </lineage>
</organism>
<dbReference type="Pfam" id="PF21997">
    <property type="entry name" value="DUF6928"/>
    <property type="match status" value="1"/>
</dbReference>
<evidence type="ECO:0000313" key="3">
    <source>
        <dbReference type="Proteomes" id="UP000310314"/>
    </source>
</evidence>
<name>A0A5S3PSC1_9FLAO</name>
<protein>
    <submittedName>
        <fullName evidence="2">Uncharacterized protein</fullName>
    </submittedName>
</protein>